<dbReference type="Pfam" id="PF24371">
    <property type="entry name" value="DUF7527"/>
    <property type="match status" value="1"/>
</dbReference>
<dbReference type="Gene3D" id="6.10.250.3110">
    <property type="match status" value="1"/>
</dbReference>
<name>A0A554N8P5_9EURY</name>
<feature type="compositionally biased region" description="Gly residues" evidence="2">
    <location>
        <begin position="207"/>
        <end position="217"/>
    </location>
</feature>
<feature type="coiled-coil region" evidence="1">
    <location>
        <begin position="364"/>
        <end position="419"/>
    </location>
</feature>
<gene>
    <name evidence="4" type="ORF">DP107_12500</name>
</gene>
<feature type="region of interest" description="Disordered" evidence="2">
    <location>
        <begin position="207"/>
        <end position="360"/>
    </location>
</feature>
<proteinExistence type="predicted"/>
<evidence type="ECO:0000313" key="4">
    <source>
        <dbReference type="EMBL" id="TSD13310.1"/>
    </source>
</evidence>
<dbReference type="EMBL" id="QMDX01000008">
    <property type="protein sequence ID" value="TSD13310.1"/>
    <property type="molecule type" value="Genomic_DNA"/>
</dbReference>
<dbReference type="Proteomes" id="UP000319894">
    <property type="component" value="Unassembled WGS sequence"/>
</dbReference>
<evidence type="ECO:0000256" key="2">
    <source>
        <dbReference type="SAM" id="MobiDB-lite"/>
    </source>
</evidence>
<reference evidence="4 5" key="1">
    <citation type="submission" date="2018-06" db="EMBL/GenBank/DDBJ databases">
        <title>Natronomonas sp. F16-60 a new haloarchaeon isolated from a solar saltern of Isla Cristina, Huelva, Spain.</title>
        <authorList>
            <person name="Duran-Viseras A."/>
            <person name="Sanchez-Porro C."/>
            <person name="Ventosa A."/>
        </authorList>
    </citation>
    <scope>NUCLEOTIDE SEQUENCE [LARGE SCALE GENOMIC DNA]</scope>
    <source>
        <strain evidence="4 5">F16-60</strain>
    </source>
</reference>
<dbReference type="RefSeq" id="WP_144262497.1">
    <property type="nucleotide sequence ID" value="NZ_QMDX01000008.1"/>
</dbReference>
<keyword evidence="1" id="KW-0175">Coiled coil</keyword>
<accession>A0A554N8P5</accession>
<organism evidence="4 5">
    <name type="scientific">Haloglomus irregulare</name>
    <dbReference type="NCBI Taxonomy" id="2234134"/>
    <lineage>
        <taxon>Archaea</taxon>
        <taxon>Methanobacteriati</taxon>
        <taxon>Methanobacteriota</taxon>
        <taxon>Stenosarchaea group</taxon>
        <taxon>Halobacteria</taxon>
        <taxon>Halobacteriales</taxon>
        <taxon>Natronomonadaceae</taxon>
        <taxon>Haloglomus</taxon>
    </lineage>
</organism>
<feature type="domain" description="DUF7527" evidence="3">
    <location>
        <begin position="434"/>
        <end position="664"/>
    </location>
</feature>
<evidence type="ECO:0000256" key="1">
    <source>
        <dbReference type="SAM" id="Coils"/>
    </source>
</evidence>
<feature type="compositionally biased region" description="Basic and acidic residues" evidence="2">
    <location>
        <begin position="222"/>
        <end position="233"/>
    </location>
</feature>
<evidence type="ECO:0000259" key="3">
    <source>
        <dbReference type="Pfam" id="PF24371"/>
    </source>
</evidence>
<dbReference type="OrthoDB" id="157503at2157"/>
<comment type="caution">
    <text evidence="4">The sequence shown here is derived from an EMBL/GenBank/DDBJ whole genome shotgun (WGS) entry which is preliminary data.</text>
</comment>
<dbReference type="InterPro" id="IPR055949">
    <property type="entry name" value="DUF7527"/>
</dbReference>
<sequence>MTTRAVPEMREWDGRPYDGGFDGLHDLAGREFTGAVEAADHALFMLRGRVVGVFALDDRTESGLTPADIDAFEGASGTAYEAPHAALPLLFAMQGVGGEERGRYYSEDTPLSEVHDRLSGGFTGYVELSENVLSGDYFSVYHGGRAKHVAYVGQSRRLLEDEAAFERACDEVGIYTVTAVDLDTVDIPGEPSGDAAADVGAGAAGGVAGGTVGGTTTGDGEEAPRDGSTHEEVTSDGSSAADDATDGSDIGTAVPEIDLGGGDDITSAGSATDGAEPSGGEGDVSEPDPAEAEGVASTAETVTDVGEPGDGTADPGGDRAADPEPAADDSDVTAAIRNVESGAAESGAQPDTEAEAPDPTAAEAERLRGELAARDREVEQLEAEVAELESEATGLKRALQDARDERDDLAARVEDLEARLRDLGSGDAAPEQSLSRAEALSGTSLFVRYGSKSEPTLEALDQGASREAIAGNLRLERHTEFDADAIAVEGRSFDAFLRDSQEYGFVRWLMTDLPLEIRETGSQRKLSGLYAALPDIDRISFGETVAFGGDERTFDLVARDRMGDPLVVTTLDEAREPADDERMASLVRDATAVAQAQPSLAGAMAVTAAYFEPAALSTAEEATGGSLLSRDKRESFVKLSRDRGYHLCLVEDREESFYLSVPGL</sequence>
<dbReference type="InParanoid" id="A0A554N8P5"/>
<evidence type="ECO:0000313" key="5">
    <source>
        <dbReference type="Proteomes" id="UP000319894"/>
    </source>
</evidence>
<feature type="compositionally biased region" description="Low complexity" evidence="2">
    <location>
        <begin position="235"/>
        <end position="253"/>
    </location>
</feature>
<dbReference type="AlphaFoldDB" id="A0A554N8P5"/>
<protein>
    <recommendedName>
        <fullName evidence="3">DUF7527 domain-containing protein</fullName>
    </recommendedName>
</protein>
<keyword evidence="5" id="KW-1185">Reference proteome</keyword>